<dbReference type="GO" id="GO:0012505">
    <property type="term" value="C:endomembrane system"/>
    <property type="evidence" value="ECO:0007669"/>
    <property type="project" value="UniProtKB-SubCell"/>
</dbReference>
<keyword evidence="8" id="KW-0325">Glycoprotein</keyword>
<dbReference type="InterPro" id="IPR001611">
    <property type="entry name" value="Leu-rich_rpt"/>
</dbReference>
<dbReference type="Gene3D" id="3.80.10.10">
    <property type="entry name" value="Ribonuclease Inhibitor"/>
    <property type="match status" value="2"/>
</dbReference>
<sequence>MGVWTAIDGGDGIRTARRKGGDQKRKVGDDNTHASEGWGYRKQITSLISCVPTCQPTNPIPSVPPLRLPLPLIAFAILLLLLPSPTLAQNTTSALALDCAPFERLFTQSNMTHPWPKGSCCGSTDAASPSYIINCAGGRVTEVILVGFGLSGTIPDLSAPTELQLLDLSFNNLTGQIPPLTALTKLTTTLTLSRNALSGSIPFLSHLVQLKKLDLSVNNLTGEIPAVSTMTKLVNLFLGRNQLSGPVPTMLALGDLRWVDLSVNNLTGTVDDIFPANLTSCFLTTYGGNRGLYSCKGASHLPPICNSTAFPGETPIVPNTLVCPAGSSSSSDTQTASDAAAATTKSLVAIIGGVVGGLALIVIIALLVMWPRVLGWRNAKEERQREREREEYIFHREQRDVAQAHAWERESYNREVAMSPYPRKY</sequence>
<dbReference type="InterPro" id="IPR032675">
    <property type="entry name" value="LRR_dom_sf"/>
</dbReference>
<evidence type="ECO:0000256" key="10">
    <source>
        <dbReference type="SAM" id="MobiDB-lite"/>
    </source>
</evidence>
<evidence type="ECO:0000256" key="4">
    <source>
        <dbReference type="ARBA" id="ARBA00022729"/>
    </source>
</evidence>
<dbReference type="SUPFAM" id="SSF52058">
    <property type="entry name" value="L domain-like"/>
    <property type="match status" value="1"/>
</dbReference>
<dbReference type="Pfam" id="PF00560">
    <property type="entry name" value="LRR_1"/>
    <property type="match status" value="2"/>
</dbReference>
<reference evidence="12 13" key="1">
    <citation type="journal article" date="2015" name="Genome Biol. Evol.">
        <title>Phylogenomic analyses indicate that early fungi evolved digesting cell walls of algal ancestors of land plants.</title>
        <authorList>
            <person name="Chang Y."/>
            <person name="Wang S."/>
            <person name="Sekimoto S."/>
            <person name="Aerts A.L."/>
            <person name="Choi C."/>
            <person name="Clum A."/>
            <person name="LaButti K.M."/>
            <person name="Lindquist E.A."/>
            <person name="Yee Ngan C."/>
            <person name="Ohm R.A."/>
            <person name="Salamov A.A."/>
            <person name="Grigoriev I.V."/>
            <person name="Spatafora J.W."/>
            <person name="Berbee M.L."/>
        </authorList>
    </citation>
    <scope>NUCLEOTIDE SEQUENCE [LARGE SCALE GENOMIC DNA]</scope>
    <source>
        <strain evidence="12 13">JEL478</strain>
    </source>
</reference>
<dbReference type="CDD" id="cd12087">
    <property type="entry name" value="TM_EGFR-like"/>
    <property type="match status" value="1"/>
</dbReference>
<evidence type="ECO:0000256" key="5">
    <source>
        <dbReference type="ARBA" id="ARBA00022989"/>
    </source>
</evidence>
<evidence type="ECO:0000256" key="11">
    <source>
        <dbReference type="SAM" id="Phobius"/>
    </source>
</evidence>
<keyword evidence="2" id="KW-1003">Cell membrane</keyword>
<dbReference type="EMBL" id="KQ965772">
    <property type="protein sequence ID" value="KXS14020.1"/>
    <property type="molecule type" value="Genomic_DNA"/>
</dbReference>
<protein>
    <submittedName>
        <fullName evidence="12">L domain-like protein</fullName>
    </submittedName>
</protein>
<dbReference type="PROSITE" id="PS51450">
    <property type="entry name" value="LRR"/>
    <property type="match status" value="1"/>
</dbReference>
<dbReference type="OrthoDB" id="676979at2759"/>
<accession>A0A139AB98</accession>
<evidence type="ECO:0000256" key="7">
    <source>
        <dbReference type="ARBA" id="ARBA00023170"/>
    </source>
</evidence>
<feature type="region of interest" description="Disordered" evidence="10">
    <location>
        <begin position="14"/>
        <end position="35"/>
    </location>
</feature>
<evidence type="ECO:0000256" key="8">
    <source>
        <dbReference type="ARBA" id="ARBA00023180"/>
    </source>
</evidence>
<evidence type="ECO:0000256" key="9">
    <source>
        <dbReference type="ARBA" id="ARBA00037847"/>
    </source>
</evidence>
<organism evidence="12 13">
    <name type="scientific">Gonapodya prolifera (strain JEL478)</name>
    <name type="common">Monoblepharis prolifera</name>
    <dbReference type="NCBI Taxonomy" id="1344416"/>
    <lineage>
        <taxon>Eukaryota</taxon>
        <taxon>Fungi</taxon>
        <taxon>Fungi incertae sedis</taxon>
        <taxon>Chytridiomycota</taxon>
        <taxon>Chytridiomycota incertae sedis</taxon>
        <taxon>Monoblepharidomycetes</taxon>
        <taxon>Monoblepharidales</taxon>
        <taxon>Gonapodyaceae</taxon>
        <taxon>Gonapodya</taxon>
    </lineage>
</organism>
<dbReference type="PANTHER" id="PTHR48052:SF8">
    <property type="entry name" value="LRR RECEPTOR-LIKE SERINE_THREONINE-PROTEIN KINASE FLS2"/>
    <property type="match status" value="1"/>
</dbReference>
<keyword evidence="3 11" id="KW-0812">Transmembrane</keyword>
<evidence type="ECO:0000313" key="13">
    <source>
        <dbReference type="Proteomes" id="UP000070544"/>
    </source>
</evidence>
<keyword evidence="6 11" id="KW-0472">Membrane</keyword>
<name>A0A139AB98_GONPJ</name>
<evidence type="ECO:0000256" key="3">
    <source>
        <dbReference type="ARBA" id="ARBA00022692"/>
    </source>
</evidence>
<dbReference type="PRINTS" id="PR00019">
    <property type="entry name" value="LEURICHRPT"/>
</dbReference>
<dbReference type="AlphaFoldDB" id="A0A139AB98"/>
<evidence type="ECO:0000256" key="1">
    <source>
        <dbReference type="ARBA" id="ARBA00004236"/>
    </source>
</evidence>
<feature type="compositionally biased region" description="Basic and acidic residues" evidence="10">
    <location>
        <begin position="19"/>
        <end position="33"/>
    </location>
</feature>
<proteinExistence type="predicted"/>
<keyword evidence="4" id="KW-0732">Signal</keyword>
<evidence type="ECO:0000256" key="2">
    <source>
        <dbReference type="ARBA" id="ARBA00022475"/>
    </source>
</evidence>
<feature type="transmembrane region" description="Helical" evidence="11">
    <location>
        <begin position="347"/>
        <end position="370"/>
    </location>
</feature>
<evidence type="ECO:0000256" key="6">
    <source>
        <dbReference type="ARBA" id="ARBA00023136"/>
    </source>
</evidence>
<dbReference type="Proteomes" id="UP000070544">
    <property type="component" value="Unassembled WGS sequence"/>
</dbReference>
<gene>
    <name evidence="12" type="ORF">M427DRAFT_136100</name>
</gene>
<dbReference type="GO" id="GO:0005886">
    <property type="term" value="C:plasma membrane"/>
    <property type="evidence" value="ECO:0007669"/>
    <property type="project" value="UniProtKB-SubCell"/>
</dbReference>
<comment type="subcellular location">
    <subcellularLocation>
        <location evidence="1">Cell membrane</location>
    </subcellularLocation>
    <subcellularLocation>
        <location evidence="9">Endomembrane system</location>
        <topology evidence="9">Single-pass membrane protein</topology>
    </subcellularLocation>
</comment>
<keyword evidence="7" id="KW-0675">Receptor</keyword>
<keyword evidence="5 11" id="KW-1133">Transmembrane helix</keyword>
<keyword evidence="13" id="KW-1185">Reference proteome</keyword>
<evidence type="ECO:0000313" key="12">
    <source>
        <dbReference type="EMBL" id="KXS14020.1"/>
    </source>
</evidence>
<dbReference type="PANTHER" id="PTHR48052">
    <property type="entry name" value="UNNAMED PRODUCT"/>
    <property type="match status" value="1"/>
</dbReference>